<dbReference type="Pfam" id="PF16068">
    <property type="entry name" value="DUF4810"/>
    <property type="match status" value="1"/>
</dbReference>
<organism evidence="2 3">
    <name type="scientific">Herbaspirillum frisingense</name>
    <dbReference type="NCBI Taxonomy" id="92645"/>
    <lineage>
        <taxon>Bacteria</taxon>
        <taxon>Pseudomonadati</taxon>
        <taxon>Pseudomonadota</taxon>
        <taxon>Betaproteobacteria</taxon>
        <taxon>Burkholderiales</taxon>
        <taxon>Oxalobacteraceae</taxon>
        <taxon>Herbaspirillum</taxon>
    </lineage>
</organism>
<evidence type="ECO:0000256" key="1">
    <source>
        <dbReference type="SAM" id="SignalP"/>
    </source>
</evidence>
<feature type="chain" id="PRO_5047375402" description="DUF4810 domain-containing protein" evidence="1">
    <location>
        <begin position="25"/>
        <end position="123"/>
    </location>
</feature>
<dbReference type="PIRSF" id="PIRSF020555">
    <property type="entry name" value="UCP020555"/>
    <property type="match status" value="1"/>
</dbReference>
<keyword evidence="3" id="KW-1185">Reference proteome</keyword>
<dbReference type="RefSeq" id="WP_102663318.1">
    <property type="nucleotide sequence ID" value="NZ_CP049139.1"/>
</dbReference>
<sequence>MMKTKLAAGFALGLALVLTGCANHAQKSLYGWGNYQDQLYEHFKTEGNGNEAEIAALEENLQKIRASGDAVPPGYHAHLGMLYASIGKEDQLIQELQTEKALFPESTAYMDFLMRNYKKGAAK</sequence>
<proteinExistence type="predicted"/>
<dbReference type="InterPro" id="IPR014508">
    <property type="entry name" value="UCP020555_TPR-like"/>
</dbReference>
<accession>A0ABU1PCK8</accession>
<keyword evidence="1" id="KW-0732">Signal</keyword>
<evidence type="ECO:0000313" key="3">
    <source>
        <dbReference type="Proteomes" id="UP001260715"/>
    </source>
</evidence>
<dbReference type="EMBL" id="JAVDSJ010000002">
    <property type="protein sequence ID" value="MDR6583656.1"/>
    <property type="molecule type" value="Genomic_DNA"/>
</dbReference>
<dbReference type="PROSITE" id="PS51257">
    <property type="entry name" value="PROKAR_LIPOPROTEIN"/>
    <property type="match status" value="1"/>
</dbReference>
<evidence type="ECO:0000313" key="2">
    <source>
        <dbReference type="EMBL" id="MDR6583656.1"/>
    </source>
</evidence>
<protein>
    <recommendedName>
        <fullName evidence="4">DUF4810 domain-containing protein</fullName>
    </recommendedName>
</protein>
<gene>
    <name evidence="2" type="ORF">J2W50_001854</name>
</gene>
<evidence type="ECO:0008006" key="4">
    <source>
        <dbReference type="Google" id="ProtNLM"/>
    </source>
</evidence>
<reference evidence="2 3" key="1">
    <citation type="submission" date="2023-07" db="EMBL/GenBank/DDBJ databases">
        <title>Sorghum-associated microbial communities from plants grown in Nebraska, USA.</title>
        <authorList>
            <person name="Schachtman D."/>
        </authorList>
    </citation>
    <scope>NUCLEOTIDE SEQUENCE [LARGE SCALE GENOMIC DNA]</scope>
    <source>
        <strain evidence="2 3">596</strain>
    </source>
</reference>
<feature type="signal peptide" evidence="1">
    <location>
        <begin position="1"/>
        <end position="24"/>
    </location>
</feature>
<name>A0ABU1PCK8_9BURK</name>
<dbReference type="Proteomes" id="UP001260715">
    <property type="component" value="Unassembled WGS sequence"/>
</dbReference>
<comment type="caution">
    <text evidence="2">The sequence shown here is derived from an EMBL/GenBank/DDBJ whole genome shotgun (WGS) entry which is preliminary data.</text>
</comment>